<keyword evidence="12" id="KW-1185">Reference proteome</keyword>
<dbReference type="PANTHER" id="PTHR27004:SF428">
    <property type="entry name" value="OS01G0160600 PROTEIN"/>
    <property type="match status" value="1"/>
</dbReference>
<evidence type="ECO:0000256" key="1">
    <source>
        <dbReference type="ARBA" id="ARBA00004251"/>
    </source>
</evidence>
<accession>A0AAF1AJ43</accession>
<keyword evidence="8" id="KW-0472">Membrane</keyword>
<protein>
    <submittedName>
        <fullName evidence="11">Uncharacterized protein</fullName>
    </submittedName>
</protein>
<keyword evidence="9" id="KW-0675">Receptor</keyword>
<evidence type="ECO:0000313" key="11">
    <source>
        <dbReference type="EMBL" id="WOG84403.1"/>
    </source>
</evidence>
<reference evidence="11" key="1">
    <citation type="journal article" date="2016" name="Nat. Genet.">
        <title>A high-quality carrot genome assembly provides new insights into carotenoid accumulation and asterid genome evolution.</title>
        <authorList>
            <person name="Iorizzo M."/>
            <person name="Ellison S."/>
            <person name="Senalik D."/>
            <person name="Zeng P."/>
            <person name="Satapoomin P."/>
            <person name="Huang J."/>
            <person name="Bowman M."/>
            <person name="Iovene M."/>
            <person name="Sanseverino W."/>
            <person name="Cavagnaro P."/>
            <person name="Yildiz M."/>
            <person name="Macko-Podgorni A."/>
            <person name="Moranska E."/>
            <person name="Grzebelus E."/>
            <person name="Grzebelus D."/>
            <person name="Ashrafi H."/>
            <person name="Zheng Z."/>
            <person name="Cheng S."/>
            <person name="Spooner D."/>
            <person name="Van Deynze A."/>
            <person name="Simon P."/>
        </authorList>
    </citation>
    <scope>NUCLEOTIDE SEQUENCE</scope>
    <source>
        <tissue evidence="11">Leaf</tissue>
    </source>
</reference>
<dbReference type="Gene3D" id="3.80.10.10">
    <property type="entry name" value="Ribonuclease Inhibitor"/>
    <property type="match status" value="1"/>
</dbReference>
<dbReference type="GO" id="GO:0005886">
    <property type="term" value="C:plasma membrane"/>
    <property type="evidence" value="ECO:0007669"/>
    <property type="project" value="UniProtKB-SubCell"/>
</dbReference>
<evidence type="ECO:0000256" key="3">
    <source>
        <dbReference type="ARBA" id="ARBA00022475"/>
    </source>
</evidence>
<comment type="similarity">
    <text evidence="2">Belongs to the RLP family.</text>
</comment>
<evidence type="ECO:0000256" key="6">
    <source>
        <dbReference type="ARBA" id="ARBA00022737"/>
    </source>
</evidence>
<keyword evidence="3" id="KW-1003">Cell membrane</keyword>
<reference evidence="11" key="2">
    <citation type="submission" date="2022-03" db="EMBL/GenBank/DDBJ databases">
        <title>Draft title - Genomic analysis of global carrot germplasm unveils the trajectory of domestication and the origin of high carotenoid orange carrot.</title>
        <authorList>
            <person name="Iorizzo M."/>
            <person name="Ellison S."/>
            <person name="Senalik D."/>
            <person name="Macko-Podgorni A."/>
            <person name="Grzebelus D."/>
            <person name="Bostan H."/>
            <person name="Rolling W."/>
            <person name="Curaba J."/>
            <person name="Simon P."/>
        </authorList>
    </citation>
    <scope>NUCLEOTIDE SEQUENCE</scope>
    <source>
        <tissue evidence="11">Leaf</tissue>
    </source>
</reference>
<evidence type="ECO:0000313" key="12">
    <source>
        <dbReference type="Proteomes" id="UP000077755"/>
    </source>
</evidence>
<evidence type="ECO:0000256" key="8">
    <source>
        <dbReference type="ARBA" id="ARBA00023136"/>
    </source>
</evidence>
<sequence length="180" mass="19775">MRDGRNDVNVLGFESLRFGGSRKTYQDAVTISIKGQRLDLVKILNIYTSIDISNNRFEGNIPHTISELKSLSSFNMSHNTLSGSIPNSFGTIKVLETLDLLVNMLTGKKPLELGDISFLKVLDLSYNQLSGKIPTGSQIQTFPEASFEGNKKLCGPPLHINCIRILFMTAAYDDGDSGDS</sequence>
<dbReference type="Pfam" id="PF00560">
    <property type="entry name" value="LRR_1"/>
    <property type="match status" value="1"/>
</dbReference>
<dbReference type="EMBL" id="CP093343">
    <property type="protein sequence ID" value="WOG84403.1"/>
    <property type="molecule type" value="Genomic_DNA"/>
</dbReference>
<keyword evidence="6" id="KW-0677">Repeat</keyword>
<evidence type="ECO:0000256" key="4">
    <source>
        <dbReference type="ARBA" id="ARBA00022614"/>
    </source>
</evidence>
<keyword evidence="7" id="KW-1133">Transmembrane helix</keyword>
<gene>
    <name evidence="11" type="ORF">DCAR_0103586</name>
</gene>
<keyword evidence="4" id="KW-0433">Leucine-rich repeat</keyword>
<evidence type="ECO:0000256" key="7">
    <source>
        <dbReference type="ARBA" id="ARBA00022989"/>
    </source>
</evidence>
<evidence type="ECO:0000256" key="10">
    <source>
        <dbReference type="ARBA" id="ARBA00023180"/>
    </source>
</evidence>
<dbReference type="PANTHER" id="PTHR27004">
    <property type="entry name" value="RECEPTOR-LIKE PROTEIN 12 ISOFORM X1"/>
    <property type="match status" value="1"/>
</dbReference>
<evidence type="ECO:0000256" key="2">
    <source>
        <dbReference type="ARBA" id="ARBA00009592"/>
    </source>
</evidence>
<keyword evidence="5" id="KW-0812">Transmembrane</keyword>
<dbReference type="Proteomes" id="UP000077755">
    <property type="component" value="Chromosome 1"/>
</dbReference>
<keyword evidence="10" id="KW-0325">Glycoprotein</keyword>
<organism evidence="11 12">
    <name type="scientific">Daucus carota subsp. sativus</name>
    <name type="common">Carrot</name>
    <dbReference type="NCBI Taxonomy" id="79200"/>
    <lineage>
        <taxon>Eukaryota</taxon>
        <taxon>Viridiplantae</taxon>
        <taxon>Streptophyta</taxon>
        <taxon>Embryophyta</taxon>
        <taxon>Tracheophyta</taxon>
        <taxon>Spermatophyta</taxon>
        <taxon>Magnoliopsida</taxon>
        <taxon>eudicotyledons</taxon>
        <taxon>Gunneridae</taxon>
        <taxon>Pentapetalae</taxon>
        <taxon>asterids</taxon>
        <taxon>campanulids</taxon>
        <taxon>Apiales</taxon>
        <taxon>Apiaceae</taxon>
        <taxon>Apioideae</taxon>
        <taxon>Scandiceae</taxon>
        <taxon>Daucinae</taxon>
        <taxon>Daucus</taxon>
        <taxon>Daucus sect. Daucus</taxon>
    </lineage>
</organism>
<dbReference type="InterPro" id="IPR032675">
    <property type="entry name" value="LRR_dom_sf"/>
</dbReference>
<evidence type="ECO:0000256" key="5">
    <source>
        <dbReference type="ARBA" id="ARBA00022692"/>
    </source>
</evidence>
<evidence type="ECO:0000256" key="9">
    <source>
        <dbReference type="ARBA" id="ARBA00023170"/>
    </source>
</evidence>
<comment type="subcellular location">
    <subcellularLocation>
        <location evidence="1">Cell membrane</location>
        <topology evidence="1">Single-pass type I membrane protein</topology>
    </subcellularLocation>
</comment>
<dbReference type="SUPFAM" id="SSF52058">
    <property type="entry name" value="L domain-like"/>
    <property type="match status" value="1"/>
</dbReference>
<dbReference type="AlphaFoldDB" id="A0AAF1AJ43"/>
<dbReference type="InterPro" id="IPR001611">
    <property type="entry name" value="Leu-rich_rpt"/>
</dbReference>
<dbReference type="FunFam" id="3.80.10.10:FF:000111">
    <property type="entry name" value="LRR receptor-like serine/threonine-protein kinase ERECTA"/>
    <property type="match status" value="1"/>
</dbReference>
<dbReference type="Pfam" id="PF13855">
    <property type="entry name" value="LRR_8"/>
    <property type="match status" value="1"/>
</dbReference>
<name>A0AAF1AJ43_DAUCS</name>
<proteinExistence type="inferred from homology"/>